<feature type="transmembrane region" description="Helical" evidence="6">
    <location>
        <begin position="208"/>
        <end position="232"/>
    </location>
</feature>
<feature type="transmembrane region" description="Helical" evidence="6">
    <location>
        <begin position="84"/>
        <end position="107"/>
    </location>
</feature>
<evidence type="ECO:0000256" key="5">
    <source>
        <dbReference type="ARBA" id="ARBA00023136"/>
    </source>
</evidence>
<comment type="subcellular location">
    <subcellularLocation>
        <location evidence="1 6">Membrane</location>
        <topology evidence="1 6">Multi-pass membrane protein</topology>
    </subcellularLocation>
</comment>
<evidence type="ECO:0000313" key="8">
    <source>
        <dbReference type="Proteomes" id="UP001148018"/>
    </source>
</evidence>
<dbReference type="SUPFAM" id="SSF48652">
    <property type="entry name" value="Tetraspanin"/>
    <property type="match status" value="1"/>
</dbReference>
<feature type="transmembrane region" description="Helical" evidence="6">
    <location>
        <begin position="49"/>
        <end position="72"/>
    </location>
</feature>
<dbReference type="InterPro" id="IPR018499">
    <property type="entry name" value="Tetraspanin/Peripherin"/>
</dbReference>
<accession>A0A9Q0INJ5</accession>
<gene>
    <name evidence="7" type="ORF">NHX12_028192</name>
</gene>
<evidence type="ECO:0000256" key="1">
    <source>
        <dbReference type="ARBA" id="ARBA00004141"/>
    </source>
</evidence>
<dbReference type="InterPro" id="IPR008952">
    <property type="entry name" value="Tetraspanin_EC2_sf"/>
</dbReference>
<dbReference type="AlphaFoldDB" id="A0A9Q0INJ5"/>
<comment type="similarity">
    <text evidence="2 6">Belongs to the tetraspanin (TM4SF) family.</text>
</comment>
<evidence type="ECO:0000313" key="7">
    <source>
        <dbReference type="EMBL" id="KAJ3603446.1"/>
    </source>
</evidence>
<organism evidence="7 8">
    <name type="scientific">Muraenolepis orangiensis</name>
    <name type="common">Patagonian moray cod</name>
    <dbReference type="NCBI Taxonomy" id="630683"/>
    <lineage>
        <taxon>Eukaryota</taxon>
        <taxon>Metazoa</taxon>
        <taxon>Chordata</taxon>
        <taxon>Craniata</taxon>
        <taxon>Vertebrata</taxon>
        <taxon>Euteleostomi</taxon>
        <taxon>Actinopterygii</taxon>
        <taxon>Neopterygii</taxon>
        <taxon>Teleostei</taxon>
        <taxon>Neoteleostei</taxon>
        <taxon>Acanthomorphata</taxon>
        <taxon>Zeiogadaria</taxon>
        <taxon>Gadariae</taxon>
        <taxon>Gadiformes</taxon>
        <taxon>Muraenolepidoidei</taxon>
        <taxon>Muraenolepididae</taxon>
        <taxon>Muraenolepis</taxon>
    </lineage>
</organism>
<dbReference type="PANTHER" id="PTHR19282:SF120">
    <property type="entry name" value="TETRASPANIN-36"/>
    <property type="match status" value="1"/>
</dbReference>
<dbReference type="PRINTS" id="PR00259">
    <property type="entry name" value="TMFOUR"/>
</dbReference>
<dbReference type="EMBL" id="JANIIK010000044">
    <property type="protein sequence ID" value="KAJ3603446.1"/>
    <property type="molecule type" value="Genomic_DNA"/>
</dbReference>
<feature type="transmembrane region" description="Helical" evidence="6">
    <location>
        <begin position="12"/>
        <end position="34"/>
    </location>
</feature>
<comment type="caution">
    <text evidence="7">The sequence shown here is derived from an EMBL/GenBank/DDBJ whole genome shotgun (WGS) entry which is preliminary data.</text>
</comment>
<evidence type="ECO:0000256" key="6">
    <source>
        <dbReference type="RuleBase" id="RU361218"/>
    </source>
</evidence>
<dbReference type="Gene3D" id="1.10.1450.10">
    <property type="entry name" value="Tetraspanin"/>
    <property type="match status" value="1"/>
</dbReference>
<keyword evidence="5 6" id="KW-0472">Membrane</keyword>
<keyword evidence="4 6" id="KW-1133">Transmembrane helix</keyword>
<dbReference type="PIRSF" id="PIRSF002419">
    <property type="entry name" value="Tetraspanin"/>
    <property type="match status" value="1"/>
</dbReference>
<name>A0A9Q0INJ5_9TELE</name>
<dbReference type="Proteomes" id="UP001148018">
    <property type="component" value="Unassembled WGS sequence"/>
</dbReference>
<dbReference type="GO" id="GO:0005886">
    <property type="term" value="C:plasma membrane"/>
    <property type="evidence" value="ECO:0007669"/>
    <property type="project" value="TreeGrafter"/>
</dbReference>
<evidence type="ECO:0000256" key="4">
    <source>
        <dbReference type="ARBA" id="ARBA00022989"/>
    </source>
</evidence>
<evidence type="ECO:0000256" key="2">
    <source>
        <dbReference type="ARBA" id="ARBA00006840"/>
    </source>
</evidence>
<proteinExistence type="inferred from homology"/>
<keyword evidence="3 6" id="KW-0812">Transmembrane</keyword>
<reference evidence="7" key="1">
    <citation type="submission" date="2022-07" db="EMBL/GenBank/DDBJ databases">
        <title>Chromosome-level genome of Muraenolepis orangiensis.</title>
        <authorList>
            <person name="Kim J."/>
        </authorList>
    </citation>
    <scope>NUCLEOTIDE SEQUENCE</scope>
    <source>
        <strain evidence="7">KU_S4_2022</strain>
        <tissue evidence="7">Muscle</tissue>
    </source>
</reference>
<evidence type="ECO:0000256" key="3">
    <source>
        <dbReference type="ARBA" id="ARBA00022692"/>
    </source>
</evidence>
<dbReference type="PANTHER" id="PTHR19282">
    <property type="entry name" value="TETRASPANIN"/>
    <property type="match status" value="1"/>
</dbReference>
<sequence>MDCGIITSKTVLLFISLVFWAAGVALAYVGAYIIRSYSTFHNFLEDKYVMIPAIIIICIAVVMFFLGLLGCCATIKESTVGLSLFLVVILVLFAAEVTALTFCFIYQGRINGDLQRSMSSVFMGYDGQSTESKTVDILQEEFQCCGVFNQTSWVSTPWFDGHNNTVPRSCCKNQTDTQCTGRLDQPELLNTQGCQVQLNVLLQDVLSYAMLVVLGFAIVKFFGMLSVCVITCKGENRRNGYHSIHA</sequence>
<dbReference type="Pfam" id="PF00335">
    <property type="entry name" value="Tetraspanin"/>
    <property type="match status" value="1"/>
</dbReference>
<dbReference type="OrthoDB" id="9993879at2759"/>
<dbReference type="InterPro" id="IPR000301">
    <property type="entry name" value="Tetraspanin_animals"/>
</dbReference>
<protein>
    <recommendedName>
        <fullName evidence="6">Tetraspanin</fullName>
    </recommendedName>
</protein>
<keyword evidence="8" id="KW-1185">Reference proteome</keyword>